<feature type="coiled-coil region" evidence="1">
    <location>
        <begin position="239"/>
        <end position="273"/>
    </location>
</feature>
<keyword evidence="1" id="KW-0175">Coiled coil</keyword>
<evidence type="ECO:0000313" key="2">
    <source>
        <dbReference type="EMBL" id="CAE8587865.1"/>
    </source>
</evidence>
<sequence>MRQVEHDKALDSLGSELQELQLHKQRLEPLQADERKLVWRLKREYTLVRREAELAARALDHQDRENERSEARCSEDAEYSRGLEIKAAELISECPGAQRQLEEEGEVANLRAQRRELLSEIRTLHVNNREKEQHAWKLSSAAELWAESVLPPNFGASALRSLGMARMEVEDAFLQLAEAGKEASRAAEMREVSLLAMHGVMQEHREHVAQLASCESEVLAARAKRGVHVAEATVLREAVRHLSEERSLLSAECDEQRTEMRSWRQEVDQLDELETALRGELSGAQLLASQSAKSNSDVERRVLDLDQELSVYLADRREIQSSDVQDMALQDAMSGAVQRKTLQLQTEVNRMQAAHSELHVRNESAELRLRETLLPERTSQRRTSEALVSSRDALISSCRELGERLTQERFETETLRRRARQMLHESQVAEQSLIEAKRRREVSLASAALESRQLESKGIQLQARLAARDTSQAALAHAITEASQRLGRLRQSQEEAASEVAALRRQNASLETLVSFG</sequence>
<feature type="coiled-coil region" evidence="1">
    <location>
        <begin position="100"/>
        <end position="127"/>
    </location>
</feature>
<gene>
    <name evidence="2" type="ORF">PGLA1383_LOCUS6692</name>
</gene>
<proteinExistence type="predicted"/>
<name>A0A813DR22_POLGL</name>
<protein>
    <submittedName>
        <fullName evidence="2">Uncharacterized protein</fullName>
    </submittedName>
</protein>
<feature type="coiled-coil region" evidence="1">
    <location>
        <begin position="486"/>
        <end position="513"/>
    </location>
</feature>
<comment type="caution">
    <text evidence="2">The sequence shown here is derived from an EMBL/GenBank/DDBJ whole genome shotgun (WGS) entry which is preliminary data.</text>
</comment>
<dbReference type="EMBL" id="CAJNNV010002792">
    <property type="protein sequence ID" value="CAE8587865.1"/>
    <property type="molecule type" value="Genomic_DNA"/>
</dbReference>
<evidence type="ECO:0000313" key="3">
    <source>
        <dbReference type="Proteomes" id="UP000654075"/>
    </source>
</evidence>
<dbReference type="AlphaFoldDB" id="A0A813DR22"/>
<dbReference type="Proteomes" id="UP000654075">
    <property type="component" value="Unassembled WGS sequence"/>
</dbReference>
<organism evidence="2 3">
    <name type="scientific">Polarella glacialis</name>
    <name type="common">Dinoflagellate</name>
    <dbReference type="NCBI Taxonomy" id="89957"/>
    <lineage>
        <taxon>Eukaryota</taxon>
        <taxon>Sar</taxon>
        <taxon>Alveolata</taxon>
        <taxon>Dinophyceae</taxon>
        <taxon>Suessiales</taxon>
        <taxon>Suessiaceae</taxon>
        <taxon>Polarella</taxon>
    </lineage>
</organism>
<accession>A0A813DR22</accession>
<evidence type="ECO:0000256" key="1">
    <source>
        <dbReference type="SAM" id="Coils"/>
    </source>
</evidence>
<reference evidence="2" key="1">
    <citation type="submission" date="2021-02" db="EMBL/GenBank/DDBJ databases">
        <authorList>
            <person name="Dougan E. K."/>
            <person name="Rhodes N."/>
            <person name="Thang M."/>
            <person name="Chan C."/>
        </authorList>
    </citation>
    <scope>NUCLEOTIDE SEQUENCE</scope>
</reference>
<keyword evidence="3" id="KW-1185">Reference proteome</keyword>